<evidence type="ECO:0000256" key="10">
    <source>
        <dbReference type="ARBA" id="ARBA00022840"/>
    </source>
</evidence>
<comment type="similarity">
    <text evidence="13">Belongs to the LpxK family.</text>
</comment>
<dbReference type="UniPathway" id="UPA00359">
    <property type="reaction ID" value="UER00482"/>
</dbReference>
<dbReference type="PANTHER" id="PTHR42724">
    <property type="entry name" value="TETRAACYLDISACCHARIDE 4'-KINASE"/>
    <property type="match status" value="1"/>
</dbReference>
<evidence type="ECO:0000256" key="5">
    <source>
        <dbReference type="ARBA" id="ARBA00022516"/>
    </source>
</evidence>
<dbReference type="EMBL" id="LN609302">
    <property type="protein sequence ID" value="CEF55852.1"/>
    <property type="molecule type" value="Genomic_DNA"/>
</dbReference>
<evidence type="ECO:0000256" key="2">
    <source>
        <dbReference type="ARBA" id="ARBA00004870"/>
    </source>
</evidence>
<keyword evidence="9 13" id="KW-0418">Kinase</keyword>
<dbReference type="EMBL" id="WOTE01000001">
    <property type="protein sequence ID" value="NHO38224.1"/>
    <property type="molecule type" value="Genomic_DNA"/>
</dbReference>
<dbReference type="STRING" id="431306.AGA_1650"/>
<dbReference type="GO" id="GO:0009029">
    <property type="term" value="F:lipid-A 4'-kinase activity"/>
    <property type="evidence" value="ECO:0007669"/>
    <property type="project" value="UniProtKB-UniRule"/>
</dbReference>
<keyword evidence="6 13" id="KW-0441">Lipid A biosynthesis</keyword>
<evidence type="ECO:0000256" key="9">
    <source>
        <dbReference type="ARBA" id="ARBA00022777"/>
    </source>
</evidence>
<reference evidence="14" key="1">
    <citation type="submission" date="2014-09" db="EMBL/GenBank/DDBJ databases">
        <authorList>
            <person name="Magalhaes I.L.F."/>
            <person name="Oliveira U."/>
            <person name="Santos F.R."/>
            <person name="Vidigal T.H.D.A."/>
            <person name="Brescovit A.D."/>
            <person name="Santos A.J."/>
        </authorList>
    </citation>
    <scope>NUCLEOTIDE SEQUENCE</scope>
    <source>
        <strain evidence="14">LMG 23848T</strain>
    </source>
</reference>
<reference evidence="16" key="2">
    <citation type="submission" date="2014-09" db="EMBL/GenBank/DDBJ databases">
        <authorList>
            <person name="Illeghems K.G."/>
        </authorList>
    </citation>
    <scope>NUCLEOTIDE SEQUENCE [LARGE SCALE GENOMIC DNA]</scope>
    <source>
        <strain evidence="16">LMG 23848T</strain>
    </source>
</reference>
<evidence type="ECO:0000256" key="8">
    <source>
        <dbReference type="ARBA" id="ARBA00022741"/>
    </source>
</evidence>
<accession>A0A0U5F4S9</accession>
<dbReference type="GO" id="GO:0009244">
    <property type="term" value="P:lipopolysaccharide core region biosynthetic process"/>
    <property type="evidence" value="ECO:0007669"/>
    <property type="project" value="TreeGrafter"/>
</dbReference>
<dbReference type="SUPFAM" id="SSF52540">
    <property type="entry name" value="P-loop containing nucleoside triphosphate hydrolases"/>
    <property type="match status" value="1"/>
</dbReference>
<evidence type="ECO:0000256" key="4">
    <source>
        <dbReference type="ARBA" id="ARBA00016436"/>
    </source>
</evidence>
<keyword evidence="10 13" id="KW-0067">ATP-binding</keyword>
<dbReference type="InterPro" id="IPR027417">
    <property type="entry name" value="P-loop_NTPase"/>
</dbReference>
<comment type="catalytic activity">
    <reaction evidence="13">
        <text>a lipid A disaccharide + ATP = a lipid IVA + ADP + H(+)</text>
        <dbReference type="Rhea" id="RHEA:67840"/>
        <dbReference type="ChEBI" id="CHEBI:15378"/>
        <dbReference type="ChEBI" id="CHEBI:30616"/>
        <dbReference type="ChEBI" id="CHEBI:176343"/>
        <dbReference type="ChEBI" id="CHEBI:176425"/>
        <dbReference type="ChEBI" id="CHEBI:456216"/>
        <dbReference type="EC" id="2.7.1.130"/>
    </reaction>
</comment>
<reference evidence="15 17" key="3">
    <citation type="journal article" date="2020" name="Int. J. Syst. Evol. Microbiol.">
        <title>Novel acetic acid bacteria from cider fermentations: Acetobacter conturbans sp. nov. and Acetobacter fallax sp. nov.</title>
        <authorList>
            <person name="Sombolestani A.S."/>
            <person name="Cleenwerck I."/>
            <person name="Cnockaert M."/>
            <person name="Borremans W."/>
            <person name="Wieme A.D."/>
            <person name="De Vuyst L."/>
            <person name="Vandamme P."/>
        </authorList>
    </citation>
    <scope>NUCLEOTIDE SEQUENCE [LARGE SCALE GENOMIC DNA]</scope>
    <source>
        <strain evidence="15 17">LMG 23848</strain>
    </source>
</reference>
<dbReference type="Pfam" id="PF02606">
    <property type="entry name" value="LpxK"/>
    <property type="match status" value="1"/>
</dbReference>
<evidence type="ECO:0000256" key="13">
    <source>
        <dbReference type="HAMAP-Rule" id="MF_00409"/>
    </source>
</evidence>
<evidence type="ECO:0000256" key="6">
    <source>
        <dbReference type="ARBA" id="ARBA00022556"/>
    </source>
</evidence>
<dbReference type="GO" id="GO:0009245">
    <property type="term" value="P:lipid A biosynthetic process"/>
    <property type="evidence" value="ECO:0007669"/>
    <property type="project" value="UniProtKB-UniRule"/>
</dbReference>
<dbReference type="GO" id="GO:0005524">
    <property type="term" value="F:ATP binding"/>
    <property type="evidence" value="ECO:0007669"/>
    <property type="project" value="UniProtKB-UniRule"/>
</dbReference>
<comment type="pathway">
    <text evidence="2 13">Glycolipid biosynthesis; lipid IV(A) biosynthesis; lipid IV(A) from (3R)-3-hydroxytetradecanoyl-[acyl-carrier-protein] and UDP-N-acetyl-alpha-D-glucosamine: step 6/6.</text>
</comment>
<evidence type="ECO:0000256" key="7">
    <source>
        <dbReference type="ARBA" id="ARBA00022679"/>
    </source>
</evidence>
<evidence type="ECO:0000256" key="11">
    <source>
        <dbReference type="ARBA" id="ARBA00023098"/>
    </source>
</evidence>
<evidence type="ECO:0000313" key="15">
    <source>
        <dbReference type="EMBL" id="NHO38224.1"/>
    </source>
</evidence>
<evidence type="ECO:0000313" key="17">
    <source>
        <dbReference type="Proteomes" id="UP000657200"/>
    </source>
</evidence>
<dbReference type="GO" id="GO:0005886">
    <property type="term" value="C:plasma membrane"/>
    <property type="evidence" value="ECO:0007669"/>
    <property type="project" value="TreeGrafter"/>
</dbReference>
<dbReference type="InterPro" id="IPR003758">
    <property type="entry name" value="LpxK"/>
</dbReference>
<gene>
    <name evidence="13 14" type="primary">lpxK</name>
    <name evidence="14" type="ORF">AGA_1650</name>
    <name evidence="15" type="ORF">GOB80_00750</name>
</gene>
<keyword evidence="5 13" id="KW-0444">Lipid biosynthesis</keyword>
<sequence length="330" mass="35776">MVKLSAPSFWFRPQVKLWPAVLTPLAWAVARVARCRMQRKGWQAPVPVLCCGNLTVGGAGKTTVVIDLVQRLQARGVHPHVLTRGYGGKVPNGTQVMPAFHTARDVGDEPLLLARYCPVWVGGDRAVTARCAVSAGADCLIMDDGFQNPSLGKTVSLVVVDGAVGLGNGHVLPAGPLRETVEDGLARTDALLIIGADRHDVERLAQSRNLPVLHAELEQVDAPEVLRSSLYVAFAGIGRPEKFFEGLRSAGIKVVEALPFPDHYAYNNRDIARLQAEASRLGARLVTTPKDAMRLPASFRQNVVVMNVRLVWRDPQAPECLLDTLLARQA</sequence>
<dbReference type="PANTHER" id="PTHR42724:SF1">
    <property type="entry name" value="TETRAACYLDISACCHARIDE 4'-KINASE, MITOCHONDRIAL-RELATED"/>
    <property type="match status" value="1"/>
</dbReference>
<dbReference type="AlphaFoldDB" id="A0A0U5F4S9"/>
<keyword evidence="17" id="KW-1185">Reference proteome</keyword>
<proteinExistence type="inferred from homology"/>
<evidence type="ECO:0000313" key="14">
    <source>
        <dbReference type="EMBL" id="CEF55852.1"/>
    </source>
</evidence>
<evidence type="ECO:0000256" key="3">
    <source>
        <dbReference type="ARBA" id="ARBA00012071"/>
    </source>
</evidence>
<feature type="binding site" evidence="13">
    <location>
        <begin position="55"/>
        <end position="62"/>
    </location>
    <ligand>
        <name>ATP</name>
        <dbReference type="ChEBI" id="CHEBI:30616"/>
    </ligand>
</feature>
<keyword evidence="8 13" id="KW-0547">Nucleotide-binding</keyword>
<protein>
    <recommendedName>
        <fullName evidence="4 13">Tetraacyldisaccharide 4'-kinase</fullName>
        <ecNumber evidence="3 13">2.7.1.130</ecNumber>
    </recommendedName>
    <alternativeName>
        <fullName evidence="12 13">Lipid A 4'-kinase</fullName>
    </alternativeName>
</protein>
<comment type="function">
    <text evidence="1 13">Transfers the gamma-phosphate of ATP to the 4'-position of a tetraacyldisaccharide 1-phosphate intermediate (termed DS-1-P) to form tetraacyldisaccharide 1,4'-bis-phosphate (lipid IVA).</text>
</comment>
<dbReference type="OrthoDB" id="9766423at2"/>
<dbReference type="PATRIC" id="fig|431306.5.peg.1680"/>
<evidence type="ECO:0000313" key="16">
    <source>
        <dbReference type="Proteomes" id="UP000068250"/>
    </source>
</evidence>
<dbReference type="EC" id="2.7.1.130" evidence="3 13"/>
<dbReference type="HAMAP" id="MF_00409">
    <property type="entry name" value="LpxK"/>
    <property type="match status" value="1"/>
</dbReference>
<keyword evidence="7 13" id="KW-0808">Transferase</keyword>
<evidence type="ECO:0000256" key="12">
    <source>
        <dbReference type="ARBA" id="ARBA00029757"/>
    </source>
</evidence>
<dbReference type="Proteomes" id="UP000657200">
    <property type="component" value="Unassembled WGS sequence"/>
</dbReference>
<dbReference type="NCBIfam" id="TIGR00682">
    <property type="entry name" value="lpxK"/>
    <property type="match status" value="1"/>
</dbReference>
<keyword evidence="11 13" id="KW-0443">Lipid metabolism</keyword>
<evidence type="ECO:0000256" key="1">
    <source>
        <dbReference type="ARBA" id="ARBA00002274"/>
    </source>
</evidence>
<dbReference type="Proteomes" id="UP000068250">
    <property type="component" value="Chromosome I"/>
</dbReference>
<organism evidence="14 16">
    <name type="scientific">Acetobacter ghanensis</name>
    <dbReference type="NCBI Taxonomy" id="431306"/>
    <lineage>
        <taxon>Bacteria</taxon>
        <taxon>Pseudomonadati</taxon>
        <taxon>Pseudomonadota</taxon>
        <taxon>Alphaproteobacteria</taxon>
        <taxon>Acetobacterales</taxon>
        <taxon>Acetobacteraceae</taxon>
        <taxon>Acetobacter</taxon>
    </lineage>
</organism>
<name>A0A0U5F4S9_9PROT</name>